<accession>A0A376BXX2</accession>
<keyword evidence="2" id="KW-1185">Reference proteome</keyword>
<protein>
    <submittedName>
        <fullName evidence="1">Uncharacterized protein</fullName>
    </submittedName>
</protein>
<name>A0A376BXX2_9NEIS</name>
<evidence type="ECO:0000313" key="1">
    <source>
        <dbReference type="EMBL" id="SSY81174.1"/>
    </source>
</evidence>
<dbReference type="Proteomes" id="UP000254209">
    <property type="component" value="Unassembled WGS sequence"/>
</dbReference>
<dbReference type="AlphaFoldDB" id="A0A376BXX2"/>
<sequence length="271" mass="32739">MVFLLNACQKTKPEIDRSPTCVPDKPVNWGEIYSQYMHKKFEKYVDEIWDADEWNNRNEPDWGLHDNIYDKSCKIIRPFWDKPKLGSKSCLPWKIKTYDTIDKVVEWRKTGKISVTFEHLVDEHWQGEAFDPRVENPFKPEWYNRDMDFAVIIRSGHWTNFYPKDCCQFITFDEMKQEIINRNRGEWKYDDKEQQYKNLYFRKTLAWVIDEDVGIHDNEEDINLLRYPLGTELPSNYEYKNYLNKKGYLIYKAMNNCGHATDFHIDIDLNE</sequence>
<dbReference type="STRING" id="1120980.GCA_000745955_02673"/>
<proteinExistence type="predicted"/>
<evidence type="ECO:0000313" key="2">
    <source>
        <dbReference type="Proteomes" id="UP000254209"/>
    </source>
</evidence>
<organism evidence="1 2">
    <name type="scientific">Alysiella crassa</name>
    <dbReference type="NCBI Taxonomy" id="153491"/>
    <lineage>
        <taxon>Bacteria</taxon>
        <taxon>Pseudomonadati</taxon>
        <taxon>Pseudomonadota</taxon>
        <taxon>Betaproteobacteria</taxon>
        <taxon>Neisseriales</taxon>
        <taxon>Neisseriaceae</taxon>
        <taxon>Alysiella</taxon>
    </lineage>
</organism>
<reference evidence="1 2" key="1">
    <citation type="submission" date="2018-06" db="EMBL/GenBank/DDBJ databases">
        <authorList>
            <consortium name="Pathogen Informatics"/>
            <person name="Doyle S."/>
        </authorList>
    </citation>
    <scope>NUCLEOTIDE SEQUENCE [LARGE SCALE GENOMIC DNA]</scope>
    <source>
        <strain evidence="1 2">NCTC10283</strain>
    </source>
</reference>
<dbReference type="EMBL" id="UFSO01000003">
    <property type="protein sequence ID" value="SSY81174.1"/>
    <property type="molecule type" value="Genomic_DNA"/>
</dbReference>
<gene>
    <name evidence="1" type="ORF">NCTC10283_02741</name>
</gene>